<evidence type="ECO:0000256" key="12">
    <source>
        <dbReference type="PROSITE-ProRule" id="PRU10141"/>
    </source>
</evidence>
<keyword evidence="9 12" id="KW-0067">ATP-binding</keyword>
<dbReference type="OMA" id="DIMTHIT"/>
<evidence type="ECO:0000256" key="4">
    <source>
        <dbReference type="ARBA" id="ARBA00022527"/>
    </source>
</evidence>
<evidence type="ECO:0000256" key="14">
    <source>
        <dbReference type="SAM" id="MobiDB-lite"/>
    </source>
</evidence>
<evidence type="ECO:0000256" key="1">
    <source>
        <dbReference type="ARBA" id="ARBA00004162"/>
    </source>
</evidence>
<evidence type="ECO:0000256" key="10">
    <source>
        <dbReference type="ARBA" id="ARBA00022989"/>
    </source>
</evidence>
<feature type="region of interest" description="Disordered" evidence="14">
    <location>
        <begin position="352"/>
        <end position="385"/>
    </location>
</feature>
<dbReference type="AlphaFoldDB" id="A0A8T2SK65"/>
<dbReference type="PROSITE" id="PS00108">
    <property type="entry name" value="PROTEIN_KINASE_ST"/>
    <property type="match status" value="1"/>
</dbReference>
<dbReference type="SUPFAM" id="SSF56112">
    <property type="entry name" value="Protein kinase-like (PK-like)"/>
    <property type="match status" value="1"/>
</dbReference>
<accession>A0A8T2SK65</accession>
<evidence type="ECO:0000256" key="5">
    <source>
        <dbReference type="ARBA" id="ARBA00022679"/>
    </source>
</evidence>
<feature type="binding site" evidence="12">
    <location>
        <position position="113"/>
    </location>
    <ligand>
        <name>ATP</name>
        <dbReference type="ChEBI" id="CHEBI:30616"/>
    </ligand>
</feature>
<dbReference type="CDD" id="cd14066">
    <property type="entry name" value="STKc_IRAK"/>
    <property type="match status" value="1"/>
</dbReference>
<dbReference type="InterPro" id="IPR011009">
    <property type="entry name" value="Kinase-like_dom_sf"/>
</dbReference>
<dbReference type="InterPro" id="IPR047117">
    <property type="entry name" value="PERK1-13-like"/>
</dbReference>
<dbReference type="InterPro" id="IPR000719">
    <property type="entry name" value="Prot_kinase_dom"/>
</dbReference>
<evidence type="ECO:0000256" key="13">
    <source>
        <dbReference type="RuleBase" id="RU000304"/>
    </source>
</evidence>
<sequence length="385" mass="42310">MKGSRGVPLHGDEHCQSRDDSAKVVLRIDPTSSVVHNNGVFHYGTKNDPLPEDVFLPVRRALILESPSSPLQFGFEELARASNNFSNANVLGEGGSGRVYKGILPYGLCVAIKQLRVEGTQGEREFRAEVETVSRVHHRHLASLVGYCIAGTQRLVVYEYVSNHTLEYHLHGRKEQTMDWPTRLKVAIGAAQALAYLHEDCHPRIIHRDIKSSNILLEDDFSALVSDFGLAKLTSDSETHITTRVLGTFGYLAPEYASTGKLTEKSDVYSFGVVLLEIITGRKPIDSNKPFGQESLVEWARTLFHVVINEEDLDLLADPALEGAYEPSEMLRMVTAAAACVRHSCSKRPHMRKTATSSGVISSAEGSCKEESGVGPHIALRPNGP</sequence>
<dbReference type="FunFam" id="3.30.200.20:FF:000162">
    <property type="entry name" value="Adenine nucleotide alpha hydrolase-like domain kinase"/>
    <property type="match status" value="1"/>
</dbReference>
<name>A0A8T2SK65_CERRI</name>
<dbReference type="Pfam" id="PF07714">
    <property type="entry name" value="PK_Tyr_Ser-Thr"/>
    <property type="match status" value="1"/>
</dbReference>
<evidence type="ECO:0000313" key="17">
    <source>
        <dbReference type="Proteomes" id="UP000825935"/>
    </source>
</evidence>
<evidence type="ECO:0000256" key="9">
    <source>
        <dbReference type="ARBA" id="ARBA00022840"/>
    </source>
</evidence>
<dbReference type="FunFam" id="1.10.510.10:FF:000173">
    <property type="entry name" value="proline-rich receptor-like protein kinase PERK8"/>
    <property type="match status" value="1"/>
</dbReference>
<dbReference type="PROSITE" id="PS50011">
    <property type="entry name" value="PROTEIN_KINASE_DOM"/>
    <property type="match status" value="1"/>
</dbReference>
<dbReference type="EC" id="2.7.11.1" evidence="2"/>
<comment type="similarity">
    <text evidence="13">Belongs to the protein kinase superfamily.</text>
</comment>
<dbReference type="InterPro" id="IPR008271">
    <property type="entry name" value="Ser/Thr_kinase_AS"/>
</dbReference>
<evidence type="ECO:0000256" key="2">
    <source>
        <dbReference type="ARBA" id="ARBA00012513"/>
    </source>
</evidence>
<dbReference type="InterPro" id="IPR001245">
    <property type="entry name" value="Ser-Thr/Tyr_kinase_cat_dom"/>
</dbReference>
<proteinExistence type="inferred from homology"/>
<keyword evidence="11" id="KW-0472">Membrane</keyword>
<dbReference type="EMBL" id="CM035424">
    <property type="protein sequence ID" value="KAH7352566.1"/>
    <property type="molecule type" value="Genomic_DNA"/>
</dbReference>
<protein>
    <recommendedName>
        <fullName evidence="2">non-specific serine/threonine protein kinase</fullName>
        <ecNumber evidence="2">2.7.11.1</ecNumber>
    </recommendedName>
</protein>
<dbReference type="InterPro" id="IPR017441">
    <property type="entry name" value="Protein_kinase_ATP_BS"/>
</dbReference>
<keyword evidence="4 13" id="KW-0723">Serine/threonine-protein kinase</keyword>
<comment type="caution">
    <text evidence="16">The sequence shown here is derived from an EMBL/GenBank/DDBJ whole genome shotgun (WGS) entry which is preliminary data.</text>
</comment>
<keyword evidence="8" id="KW-0418">Kinase</keyword>
<dbReference type="GO" id="GO:0004674">
    <property type="term" value="F:protein serine/threonine kinase activity"/>
    <property type="evidence" value="ECO:0007669"/>
    <property type="project" value="UniProtKB-KW"/>
</dbReference>
<dbReference type="PANTHER" id="PTHR47982">
    <property type="entry name" value="PROLINE-RICH RECEPTOR-LIKE PROTEIN KINASE PERK4"/>
    <property type="match status" value="1"/>
</dbReference>
<dbReference type="Gene3D" id="1.10.510.10">
    <property type="entry name" value="Transferase(Phosphotransferase) domain 1"/>
    <property type="match status" value="1"/>
</dbReference>
<evidence type="ECO:0000256" key="3">
    <source>
        <dbReference type="ARBA" id="ARBA00022475"/>
    </source>
</evidence>
<organism evidence="16 17">
    <name type="scientific">Ceratopteris richardii</name>
    <name type="common">Triangle waterfern</name>
    <dbReference type="NCBI Taxonomy" id="49495"/>
    <lineage>
        <taxon>Eukaryota</taxon>
        <taxon>Viridiplantae</taxon>
        <taxon>Streptophyta</taxon>
        <taxon>Embryophyta</taxon>
        <taxon>Tracheophyta</taxon>
        <taxon>Polypodiopsida</taxon>
        <taxon>Polypodiidae</taxon>
        <taxon>Polypodiales</taxon>
        <taxon>Pteridineae</taxon>
        <taxon>Pteridaceae</taxon>
        <taxon>Parkerioideae</taxon>
        <taxon>Ceratopteris</taxon>
    </lineage>
</organism>
<dbReference type="PROSITE" id="PS00107">
    <property type="entry name" value="PROTEIN_KINASE_ATP"/>
    <property type="match status" value="1"/>
</dbReference>
<keyword evidence="17" id="KW-1185">Reference proteome</keyword>
<comment type="subcellular location">
    <subcellularLocation>
        <location evidence="1">Cell membrane</location>
        <topology evidence="1">Single-pass membrane protein</topology>
    </subcellularLocation>
</comment>
<evidence type="ECO:0000256" key="6">
    <source>
        <dbReference type="ARBA" id="ARBA00022692"/>
    </source>
</evidence>
<evidence type="ECO:0000259" key="15">
    <source>
        <dbReference type="PROSITE" id="PS50011"/>
    </source>
</evidence>
<keyword evidence="7 12" id="KW-0547">Nucleotide-binding</keyword>
<keyword evidence="5" id="KW-0808">Transferase</keyword>
<feature type="domain" description="Protein kinase" evidence="15">
    <location>
        <begin position="85"/>
        <end position="380"/>
    </location>
</feature>
<evidence type="ECO:0000313" key="16">
    <source>
        <dbReference type="EMBL" id="KAH7352566.1"/>
    </source>
</evidence>
<keyword evidence="6" id="KW-0812">Transmembrane</keyword>
<dbReference type="SMART" id="SM00220">
    <property type="entry name" value="S_TKc"/>
    <property type="match status" value="1"/>
</dbReference>
<keyword evidence="3" id="KW-1003">Cell membrane</keyword>
<dbReference type="GO" id="GO:0005524">
    <property type="term" value="F:ATP binding"/>
    <property type="evidence" value="ECO:0007669"/>
    <property type="project" value="UniProtKB-UniRule"/>
</dbReference>
<keyword evidence="10" id="KW-1133">Transmembrane helix</keyword>
<evidence type="ECO:0000256" key="7">
    <source>
        <dbReference type="ARBA" id="ARBA00022741"/>
    </source>
</evidence>
<dbReference type="Proteomes" id="UP000825935">
    <property type="component" value="Chromosome 19"/>
</dbReference>
<dbReference type="PANTHER" id="PTHR47982:SF44">
    <property type="entry name" value="PROLINE-RICH RECEPTOR-LIKE PROTEIN KINASE PERK13-RELATED"/>
    <property type="match status" value="1"/>
</dbReference>
<dbReference type="GO" id="GO:0005886">
    <property type="term" value="C:plasma membrane"/>
    <property type="evidence" value="ECO:0007669"/>
    <property type="project" value="UniProtKB-SubCell"/>
</dbReference>
<gene>
    <name evidence="16" type="ORF">KP509_19G052000</name>
</gene>
<reference evidence="16" key="1">
    <citation type="submission" date="2021-08" db="EMBL/GenBank/DDBJ databases">
        <title>WGS assembly of Ceratopteris richardii.</title>
        <authorList>
            <person name="Marchant D.B."/>
            <person name="Chen G."/>
            <person name="Jenkins J."/>
            <person name="Shu S."/>
            <person name="Leebens-Mack J."/>
            <person name="Grimwood J."/>
            <person name="Schmutz J."/>
            <person name="Soltis P."/>
            <person name="Soltis D."/>
            <person name="Chen Z.-H."/>
        </authorList>
    </citation>
    <scope>NUCLEOTIDE SEQUENCE</scope>
    <source>
        <strain evidence="16">Whitten #5841</strain>
        <tissue evidence="16">Leaf</tissue>
    </source>
</reference>
<evidence type="ECO:0000256" key="8">
    <source>
        <dbReference type="ARBA" id="ARBA00022777"/>
    </source>
</evidence>
<feature type="compositionally biased region" description="Polar residues" evidence="14">
    <location>
        <begin position="354"/>
        <end position="365"/>
    </location>
</feature>
<dbReference type="Gene3D" id="3.30.200.20">
    <property type="entry name" value="Phosphorylase Kinase, domain 1"/>
    <property type="match status" value="1"/>
</dbReference>
<evidence type="ECO:0000256" key="11">
    <source>
        <dbReference type="ARBA" id="ARBA00023136"/>
    </source>
</evidence>
<dbReference type="OrthoDB" id="4062651at2759"/>